<evidence type="ECO:0000313" key="2">
    <source>
        <dbReference type="Proteomes" id="UP000292958"/>
    </source>
</evidence>
<dbReference type="InterPro" id="IPR010281">
    <property type="entry name" value="DUF885"/>
</dbReference>
<reference evidence="1 2" key="1">
    <citation type="submission" date="2019-02" db="EMBL/GenBank/DDBJ databases">
        <title>Genomic Encyclopedia of Archaeal and Bacterial Type Strains, Phase II (KMG-II): from individual species to whole genera.</title>
        <authorList>
            <person name="Goeker M."/>
        </authorList>
    </citation>
    <scope>NUCLEOTIDE SEQUENCE [LARGE SCALE GENOMIC DNA]</scope>
    <source>
        <strain evidence="1 2">DSM 18101</strain>
    </source>
</reference>
<dbReference type="RefSeq" id="WP_242617757.1">
    <property type="nucleotide sequence ID" value="NZ_SHKW01000001.1"/>
</dbReference>
<keyword evidence="2" id="KW-1185">Reference proteome</keyword>
<dbReference type="PANTHER" id="PTHR33361">
    <property type="entry name" value="GLR0591 PROTEIN"/>
    <property type="match status" value="1"/>
</dbReference>
<protein>
    <submittedName>
        <fullName evidence="1">Uncharacterized protein (DUF885 family)</fullName>
    </submittedName>
</protein>
<sequence>MKRFSLVGARVVAGVLVFACGGVAPFRAMGLGPLGQGPLGQAAGPLGQAAAAAPQTVDERSKALAALFDEIWQERLKHSPEFASFLGDKRYNDQWSDYSVKEVNASLERGRVFLDRLSAIDTTGLKPQEILSRDLIVRDLTDAQEGARFKEWEMPVNQFSGFHTDMVQLVSSLSFDTVKDYDDYIERLKKIPAVFSQNMTNMQLGMDEGRVPPAYLLEKVVTQTEAIATQKPEESPFAQPLKKFPASIGAADRKRITEEIAQAIMTSVLPAYQRFARFVKAQYVPAGRKDPGVWALPDGDAYYAFRVRQSTTEEKTPAEIHQIGLDEVKRDETEMLVIVKKLGFADLKSFSAAMKTNPKLHPTSKDALLDAYKGYIAKMQPKLPGLFGTLPKAQLEVLAVPAYIEKDQSAAYYNQGSQDGKRPGRVYVNTYNFAERSLAPVEAVSYHEGIPGHHLQLSISQELTGLPEFRKQEYFTAYTEGWGLYSERLGKDVGFYQDPYSDYGRLEADIWRAIRLVVDTGVHSKHWTRQQMVDYFHEHSAIDEPNVQAEVDRYVAWPGQALGYKMGQLKILELRQKAQTALGPKFDLKGFHDAVLDSGALPMDLLEKQVDAWIADKKK</sequence>
<dbReference type="Pfam" id="PF05960">
    <property type="entry name" value="DUF885"/>
    <property type="match status" value="1"/>
</dbReference>
<dbReference type="AlphaFoldDB" id="A0A4Q7YS17"/>
<dbReference type="Proteomes" id="UP000292958">
    <property type="component" value="Unassembled WGS sequence"/>
</dbReference>
<comment type="caution">
    <text evidence="1">The sequence shown here is derived from an EMBL/GenBank/DDBJ whole genome shotgun (WGS) entry which is preliminary data.</text>
</comment>
<organism evidence="1 2">
    <name type="scientific">Edaphobacter modestus</name>
    <dbReference type="NCBI Taxonomy" id="388466"/>
    <lineage>
        <taxon>Bacteria</taxon>
        <taxon>Pseudomonadati</taxon>
        <taxon>Acidobacteriota</taxon>
        <taxon>Terriglobia</taxon>
        <taxon>Terriglobales</taxon>
        <taxon>Acidobacteriaceae</taxon>
        <taxon>Edaphobacter</taxon>
    </lineage>
</organism>
<proteinExistence type="predicted"/>
<evidence type="ECO:0000313" key="1">
    <source>
        <dbReference type="EMBL" id="RZU39751.1"/>
    </source>
</evidence>
<dbReference type="EMBL" id="SHKW01000001">
    <property type="protein sequence ID" value="RZU39751.1"/>
    <property type="molecule type" value="Genomic_DNA"/>
</dbReference>
<accession>A0A4Q7YS17</accession>
<name>A0A4Q7YS17_9BACT</name>
<dbReference type="PANTHER" id="PTHR33361:SF16">
    <property type="entry name" value="DUF885 DOMAIN-CONTAINING PROTEIN"/>
    <property type="match status" value="1"/>
</dbReference>
<gene>
    <name evidence="1" type="ORF">BDD14_1144</name>
</gene>